<dbReference type="Pfam" id="PF00512">
    <property type="entry name" value="HisKA"/>
    <property type="match status" value="1"/>
</dbReference>
<dbReference type="SUPFAM" id="SSF55874">
    <property type="entry name" value="ATPase domain of HSP90 chaperone/DNA topoisomerase II/histidine kinase"/>
    <property type="match status" value="1"/>
</dbReference>
<keyword evidence="6" id="KW-0418">Kinase</keyword>
<dbReference type="InterPro" id="IPR036890">
    <property type="entry name" value="HATPase_C_sf"/>
</dbReference>
<dbReference type="PROSITE" id="PS50109">
    <property type="entry name" value="HIS_KIN"/>
    <property type="match status" value="1"/>
</dbReference>
<name>A0A5B8XV58_9DELT</name>
<dbReference type="PANTHER" id="PTHR43065">
    <property type="entry name" value="SENSOR HISTIDINE KINASE"/>
    <property type="match status" value="1"/>
</dbReference>
<dbReference type="PRINTS" id="PR00344">
    <property type="entry name" value="BCTRLSENSOR"/>
</dbReference>
<dbReference type="InterPro" id="IPR005467">
    <property type="entry name" value="His_kinase_dom"/>
</dbReference>
<evidence type="ECO:0000256" key="7">
    <source>
        <dbReference type="ARBA" id="ARBA00022840"/>
    </source>
</evidence>
<dbReference type="EC" id="2.7.13.3" evidence="2"/>
<keyword evidence="11" id="KW-1185">Reference proteome</keyword>
<reference evidence="10 11" key="1">
    <citation type="submission" date="2019-08" db="EMBL/GenBank/DDBJ databases">
        <authorList>
            <person name="Liang Q."/>
        </authorList>
    </citation>
    <scope>NUCLEOTIDE SEQUENCE [LARGE SCALE GENOMIC DNA]</scope>
    <source>
        <strain evidence="10 11">V1718</strain>
    </source>
</reference>
<evidence type="ECO:0000313" key="10">
    <source>
        <dbReference type="EMBL" id="QED29812.1"/>
    </source>
</evidence>
<gene>
    <name evidence="10" type="ORF">FRD01_21775</name>
</gene>
<accession>A0A5B8XV58</accession>
<organism evidence="10 11">
    <name type="scientific">Microvenator marinus</name>
    <dbReference type="NCBI Taxonomy" id="2600177"/>
    <lineage>
        <taxon>Bacteria</taxon>
        <taxon>Deltaproteobacteria</taxon>
        <taxon>Bradymonadales</taxon>
        <taxon>Microvenatoraceae</taxon>
        <taxon>Microvenator</taxon>
    </lineage>
</organism>
<dbReference type="InterPro" id="IPR004358">
    <property type="entry name" value="Sig_transdc_His_kin-like_C"/>
</dbReference>
<evidence type="ECO:0000313" key="11">
    <source>
        <dbReference type="Proteomes" id="UP000321595"/>
    </source>
</evidence>
<sequence>MKTNIDYQEVFESISDPLAICDEDGRVMTMNSAAQTLLEPTGEVRLILTARETVRQMRMAPNQRHEFFMADVMLEGTRKKRVSVSLGSLDFGGYRVAFDPEPVRGVSANVRLLQSLVNAHRHTDLFVSPDRIAALFAACFQEVFTDVSFHLEFPDPGFVFQHQGWGSPALSRTLKGAQSGKLTADEFLWADSDTGYRVVSQDSEHPVVLQVERRGEEKFTVAEREALETFLQQTSLALGRILLREDYSKISPIIDHLDSVVLICDSRRKIRVTNKMFEDLVGKQAIGQDVLDFFDVDSQKRLRTSSASVMASGEVAIFEGEVIRADKSSVRLQIQVAPIGVRESPGFVVTAGANQATVAQVSERLQRAEHLLNIGQLATGVAHELKNPLTSILNYADYLLQKYEGKFFEEKDRDRLQRIISGVEHIDSFVKDLLLLAKPDADTTEVVAISKLASDVVMSCEVSLERFGAHLAVEVDPDAKVRGSRAQLKHVFVNLVNNAARAMEKPGGRIVLRARTEGKLTICEVVDDAKGIEPEHLERIFEPFFTTHDSEGGTGLGLAIVETIVRRHEGQIGVESTPGQGTTFRIIFPHPRV</sequence>
<dbReference type="Gene3D" id="3.30.450.20">
    <property type="entry name" value="PAS domain"/>
    <property type="match status" value="1"/>
</dbReference>
<dbReference type="RefSeq" id="WP_146963045.1">
    <property type="nucleotide sequence ID" value="NZ_CP042467.1"/>
</dbReference>
<dbReference type="Proteomes" id="UP000321595">
    <property type="component" value="Chromosome"/>
</dbReference>
<dbReference type="SMART" id="SM00388">
    <property type="entry name" value="HisKA"/>
    <property type="match status" value="1"/>
</dbReference>
<evidence type="ECO:0000256" key="4">
    <source>
        <dbReference type="ARBA" id="ARBA00022679"/>
    </source>
</evidence>
<dbReference type="SMART" id="SM00091">
    <property type="entry name" value="PAS"/>
    <property type="match status" value="2"/>
</dbReference>
<proteinExistence type="predicted"/>
<keyword evidence="8" id="KW-0902">Two-component regulatory system</keyword>
<dbReference type="OrthoDB" id="9805967at2"/>
<dbReference type="EMBL" id="CP042467">
    <property type="protein sequence ID" value="QED29812.1"/>
    <property type="molecule type" value="Genomic_DNA"/>
</dbReference>
<keyword evidence="4" id="KW-0808">Transferase</keyword>
<dbReference type="Gene3D" id="1.10.287.130">
    <property type="match status" value="1"/>
</dbReference>
<evidence type="ECO:0000256" key="1">
    <source>
        <dbReference type="ARBA" id="ARBA00000085"/>
    </source>
</evidence>
<dbReference type="InterPro" id="IPR035965">
    <property type="entry name" value="PAS-like_dom_sf"/>
</dbReference>
<evidence type="ECO:0000256" key="2">
    <source>
        <dbReference type="ARBA" id="ARBA00012438"/>
    </source>
</evidence>
<dbReference type="AlphaFoldDB" id="A0A5B8XV58"/>
<dbReference type="SUPFAM" id="SSF55785">
    <property type="entry name" value="PYP-like sensor domain (PAS domain)"/>
    <property type="match status" value="1"/>
</dbReference>
<keyword evidence="5" id="KW-0547">Nucleotide-binding</keyword>
<dbReference type="PANTHER" id="PTHR43065:SF10">
    <property type="entry name" value="PEROXIDE STRESS-ACTIVATED HISTIDINE KINASE MAK3"/>
    <property type="match status" value="1"/>
</dbReference>
<evidence type="ECO:0000256" key="5">
    <source>
        <dbReference type="ARBA" id="ARBA00022741"/>
    </source>
</evidence>
<dbReference type="Pfam" id="PF13188">
    <property type="entry name" value="PAS_8"/>
    <property type="match status" value="1"/>
</dbReference>
<dbReference type="InterPro" id="IPR003594">
    <property type="entry name" value="HATPase_dom"/>
</dbReference>
<comment type="catalytic activity">
    <reaction evidence="1">
        <text>ATP + protein L-histidine = ADP + protein N-phospho-L-histidine.</text>
        <dbReference type="EC" id="2.7.13.3"/>
    </reaction>
</comment>
<dbReference type="KEGG" id="bbae:FRD01_21775"/>
<dbReference type="InterPro" id="IPR036097">
    <property type="entry name" value="HisK_dim/P_sf"/>
</dbReference>
<dbReference type="SUPFAM" id="SSF47384">
    <property type="entry name" value="Homodimeric domain of signal transducing histidine kinase"/>
    <property type="match status" value="1"/>
</dbReference>
<dbReference type="InterPro" id="IPR003661">
    <property type="entry name" value="HisK_dim/P_dom"/>
</dbReference>
<keyword evidence="7" id="KW-0067">ATP-binding</keyword>
<evidence type="ECO:0000256" key="3">
    <source>
        <dbReference type="ARBA" id="ARBA00022553"/>
    </source>
</evidence>
<protein>
    <recommendedName>
        <fullName evidence="2">histidine kinase</fullName>
        <ecNumber evidence="2">2.7.13.3</ecNumber>
    </recommendedName>
</protein>
<dbReference type="GO" id="GO:0005524">
    <property type="term" value="F:ATP binding"/>
    <property type="evidence" value="ECO:0007669"/>
    <property type="project" value="UniProtKB-KW"/>
</dbReference>
<dbReference type="Gene3D" id="3.30.565.10">
    <property type="entry name" value="Histidine kinase-like ATPase, C-terminal domain"/>
    <property type="match status" value="1"/>
</dbReference>
<dbReference type="InterPro" id="IPR000014">
    <property type="entry name" value="PAS"/>
</dbReference>
<dbReference type="CDD" id="cd00082">
    <property type="entry name" value="HisKA"/>
    <property type="match status" value="1"/>
</dbReference>
<dbReference type="Pfam" id="PF02518">
    <property type="entry name" value="HATPase_c"/>
    <property type="match status" value="1"/>
</dbReference>
<evidence type="ECO:0000256" key="8">
    <source>
        <dbReference type="ARBA" id="ARBA00023012"/>
    </source>
</evidence>
<evidence type="ECO:0000259" key="9">
    <source>
        <dbReference type="PROSITE" id="PS50109"/>
    </source>
</evidence>
<dbReference type="SMART" id="SM00387">
    <property type="entry name" value="HATPase_c"/>
    <property type="match status" value="1"/>
</dbReference>
<evidence type="ECO:0000256" key="6">
    <source>
        <dbReference type="ARBA" id="ARBA00022777"/>
    </source>
</evidence>
<dbReference type="CDD" id="cd00130">
    <property type="entry name" value="PAS"/>
    <property type="match status" value="1"/>
</dbReference>
<keyword evidence="3" id="KW-0597">Phosphoprotein</keyword>
<feature type="domain" description="Histidine kinase" evidence="9">
    <location>
        <begin position="380"/>
        <end position="592"/>
    </location>
</feature>
<dbReference type="GO" id="GO:0000155">
    <property type="term" value="F:phosphorelay sensor kinase activity"/>
    <property type="evidence" value="ECO:0007669"/>
    <property type="project" value="InterPro"/>
</dbReference>